<feature type="domain" description="Protein kinase" evidence="5">
    <location>
        <begin position="79"/>
        <end position="288"/>
    </location>
</feature>
<reference evidence="6 7" key="1">
    <citation type="submission" date="2019-09" db="EMBL/GenBank/DDBJ databases">
        <title>Draft genome of the ectomycorrhizal ascomycete Sphaerosporella brunnea.</title>
        <authorList>
            <consortium name="DOE Joint Genome Institute"/>
            <person name="Benucci G.M."/>
            <person name="Marozzi G."/>
            <person name="Antonielli L."/>
            <person name="Sanchez S."/>
            <person name="Marco P."/>
            <person name="Wang X."/>
            <person name="Falini L.B."/>
            <person name="Barry K."/>
            <person name="Haridas S."/>
            <person name="Lipzen A."/>
            <person name="Labutti K."/>
            <person name="Grigoriev I.V."/>
            <person name="Murat C."/>
            <person name="Martin F."/>
            <person name="Albertini E."/>
            <person name="Donnini D."/>
            <person name="Bonito G."/>
        </authorList>
    </citation>
    <scope>NUCLEOTIDE SEQUENCE [LARGE SCALE GENOMIC DNA]</scope>
    <source>
        <strain evidence="6 7">Sb_GMNB300</strain>
    </source>
</reference>
<evidence type="ECO:0000256" key="3">
    <source>
        <dbReference type="ARBA" id="ARBA00022840"/>
    </source>
</evidence>
<feature type="region of interest" description="Disordered" evidence="4">
    <location>
        <begin position="1"/>
        <end position="53"/>
    </location>
</feature>
<comment type="caution">
    <text evidence="6">The sequence shown here is derived from an EMBL/GenBank/DDBJ whole genome shotgun (WGS) entry which is preliminary data.</text>
</comment>
<dbReference type="EMBL" id="VXIS01000272">
    <property type="protein sequence ID" value="KAA8895325.1"/>
    <property type="molecule type" value="Genomic_DNA"/>
</dbReference>
<dbReference type="Pfam" id="PF00069">
    <property type="entry name" value="Pkinase"/>
    <property type="match status" value="1"/>
</dbReference>
<dbReference type="AlphaFoldDB" id="A0A5J5EHY5"/>
<keyword evidence="6" id="KW-0808">Transferase</keyword>
<keyword evidence="6" id="KW-0418">Kinase</keyword>
<evidence type="ECO:0000313" key="6">
    <source>
        <dbReference type="EMBL" id="KAA8895325.1"/>
    </source>
</evidence>
<keyword evidence="3" id="KW-0067">ATP-binding</keyword>
<name>A0A5J5EHY5_9PEZI</name>
<dbReference type="GO" id="GO:0005524">
    <property type="term" value="F:ATP binding"/>
    <property type="evidence" value="ECO:0007669"/>
    <property type="project" value="UniProtKB-KW"/>
</dbReference>
<dbReference type="InterPro" id="IPR051931">
    <property type="entry name" value="PAK3-like"/>
</dbReference>
<evidence type="ECO:0000259" key="5">
    <source>
        <dbReference type="PROSITE" id="PS50011"/>
    </source>
</evidence>
<sequence length="288" mass="31705">MRPLTFWNSQGTSIVGEIPSSTPSQLSEDLPNSPVRQQLVAEPTSPPSPQQDPHLKLFCLSNPSASIFSPGVKQGNPWVEYQSFMVTRLGGETTLAFKKPHGKVVAIQELDNTRGLDIAALLRALTHIDANIVRIFEGYVFKGSTFLIQECMDARLSEVIACPSKLEEHHIATVCVEILRGIQFLRSCGLFHAELTSSNILLSMEGKVKIGNLAQCSNIVRGLNDLEALGRLAIEMMEPERMAVEEKSELHQPELWSSNAINFIDATSLETPDGLAKVARTIFGAFHR</sequence>
<dbReference type="PROSITE" id="PS50011">
    <property type="entry name" value="PROTEIN_KINASE_DOM"/>
    <property type="match status" value="1"/>
</dbReference>
<dbReference type="SUPFAM" id="SSF56112">
    <property type="entry name" value="Protein kinase-like (PK-like)"/>
    <property type="match status" value="1"/>
</dbReference>
<gene>
    <name evidence="6" type="ORF">FN846DRAFT_785225</name>
</gene>
<protein>
    <submittedName>
        <fullName evidence="6">Kinase-like domain-containing protein</fullName>
    </submittedName>
</protein>
<feature type="compositionally biased region" description="Polar residues" evidence="4">
    <location>
        <begin position="1"/>
        <end position="27"/>
    </location>
</feature>
<comment type="similarity">
    <text evidence="1">Belongs to the protein kinase superfamily. STE Ser/Thr protein kinase family. STE20 subfamily.</text>
</comment>
<dbReference type="SMART" id="SM00220">
    <property type="entry name" value="S_TKc"/>
    <property type="match status" value="1"/>
</dbReference>
<dbReference type="PANTHER" id="PTHR45832">
    <property type="entry name" value="SERINE/THREONINE-PROTEIN KINASE SAMKA-RELATED-RELATED"/>
    <property type="match status" value="1"/>
</dbReference>
<keyword evidence="2" id="KW-0547">Nucleotide-binding</keyword>
<proteinExistence type="inferred from homology"/>
<keyword evidence="7" id="KW-1185">Reference proteome</keyword>
<dbReference type="PANTHER" id="PTHR45832:SF22">
    <property type="entry name" value="SERINE_THREONINE-PROTEIN KINASE SAMKA-RELATED"/>
    <property type="match status" value="1"/>
</dbReference>
<dbReference type="InterPro" id="IPR000719">
    <property type="entry name" value="Prot_kinase_dom"/>
</dbReference>
<accession>A0A5J5EHY5</accession>
<organism evidence="6 7">
    <name type="scientific">Sphaerosporella brunnea</name>
    <dbReference type="NCBI Taxonomy" id="1250544"/>
    <lineage>
        <taxon>Eukaryota</taxon>
        <taxon>Fungi</taxon>
        <taxon>Dikarya</taxon>
        <taxon>Ascomycota</taxon>
        <taxon>Pezizomycotina</taxon>
        <taxon>Pezizomycetes</taxon>
        <taxon>Pezizales</taxon>
        <taxon>Pyronemataceae</taxon>
        <taxon>Sphaerosporella</taxon>
    </lineage>
</organism>
<dbReference type="GO" id="GO:0004672">
    <property type="term" value="F:protein kinase activity"/>
    <property type="evidence" value="ECO:0007669"/>
    <property type="project" value="InterPro"/>
</dbReference>
<evidence type="ECO:0000256" key="1">
    <source>
        <dbReference type="ARBA" id="ARBA00008874"/>
    </source>
</evidence>
<evidence type="ECO:0000256" key="2">
    <source>
        <dbReference type="ARBA" id="ARBA00022741"/>
    </source>
</evidence>
<dbReference type="Gene3D" id="1.10.510.10">
    <property type="entry name" value="Transferase(Phosphotransferase) domain 1"/>
    <property type="match status" value="1"/>
</dbReference>
<evidence type="ECO:0000256" key="4">
    <source>
        <dbReference type="SAM" id="MobiDB-lite"/>
    </source>
</evidence>
<dbReference type="Proteomes" id="UP000326924">
    <property type="component" value="Unassembled WGS sequence"/>
</dbReference>
<dbReference type="OrthoDB" id="4062651at2759"/>
<dbReference type="InParanoid" id="A0A5J5EHY5"/>
<evidence type="ECO:0000313" key="7">
    <source>
        <dbReference type="Proteomes" id="UP000326924"/>
    </source>
</evidence>
<dbReference type="InterPro" id="IPR011009">
    <property type="entry name" value="Kinase-like_dom_sf"/>
</dbReference>